<dbReference type="CDD" id="cd07818">
    <property type="entry name" value="SRPBCC_1"/>
    <property type="match status" value="1"/>
</dbReference>
<reference evidence="2 3" key="1">
    <citation type="submission" date="2019-02" db="EMBL/GenBank/DDBJ databases">
        <title>Hyunsoonleella sp., isolated from marine sediment.</title>
        <authorList>
            <person name="Liu B.-T."/>
        </authorList>
    </citation>
    <scope>NUCLEOTIDE SEQUENCE [LARGE SCALE GENOMIC DNA]</scope>
    <source>
        <strain evidence="2 3">T58</strain>
    </source>
</reference>
<gene>
    <name evidence="2" type="ORF">EYD45_00080</name>
</gene>
<comment type="caution">
    <text evidence="2">The sequence shown here is derived from an EMBL/GenBank/DDBJ whole genome shotgun (WGS) entry which is preliminary data.</text>
</comment>
<keyword evidence="1" id="KW-1133">Transmembrane helix</keyword>
<keyword evidence="1" id="KW-0812">Transmembrane</keyword>
<evidence type="ECO:0000313" key="3">
    <source>
        <dbReference type="Proteomes" id="UP000291142"/>
    </source>
</evidence>
<name>A0A4Q9FL94_9FLAO</name>
<protein>
    <submittedName>
        <fullName evidence="2">Polyketide cyclase</fullName>
    </submittedName>
</protein>
<dbReference type="RefSeq" id="WP_130962310.1">
    <property type="nucleotide sequence ID" value="NZ_SIRT01000001.1"/>
</dbReference>
<dbReference type="SUPFAM" id="SSF55961">
    <property type="entry name" value="Bet v1-like"/>
    <property type="match status" value="1"/>
</dbReference>
<dbReference type="AlphaFoldDB" id="A0A4Q9FL94"/>
<feature type="transmembrane region" description="Helical" evidence="1">
    <location>
        <begin position="6"/>
        <end position="23"/>
    </location>
</feature>
<keyword evidence="3" id="KW-1185">Reference proteome</keyword>
<accession>A0A4Q9FL94</accession>
<evidence type="ECO:0000256" key="1">
    <source>
        <dbReference type="SAM" id="Phobius"/>
    </source>
</evidence>
<proteinExistence type="predicted"/>
<dbReference type="Proteomes" id="UP000291142">
    <property type="component" value="Unassembled WGS sequence"/>
</dbReference>
<dbReference type="OrthoDB" id="9807923at2"/>
<dbReference type="EMBL" id="SIRT01000001">
    <property type="protein sequence ID" value="TBN06320.1"/>
    <property type="molecule type" value="Genomic_DNA"/>
</dbReference>
<sequence length="175" mass="20244">MVILIYLILGVVAVFVMLILIAPKKFDVKRSIIIDNTLPEVFQYLKHIKNQDEWSPWKKKDPNMKQEFEGIDGEVGFVAKWEGNRDVGIGEQEITKIVENETIESQLRFFKPWKSESNAYLRLEEVTPNKTKVVWGFSGENKIPINVFFLFFSMDKAVGKDFDEGLASLKLILEK</sequence>
<organism evidence="2 3">
    <name type="scientific">Hyunsoonleella flava</name>
    <dbReference type="NCBI Taxonomy" id="2527939"/>
    <lineage>
        <taxon>Bacteria</taxon>
        <taxon>Pseudomonadati</taxon>
        <taxon>Bacteroidota</taxon>
        <taxon>Flavobacteriia</taxon>
        <taxon>Flavobacteriales</taxon>
        <taxon>Flavobacteriaceae</taxon>
    </lineage>
</organism>
<dbReference type="Gene3D" id="3.30.530.20">
    <property type="match status" value="1"/>
</dbReference>
<dbReference type="InterPro" id="IPR023393">
    <property type="entry name" value="START-like_dom_sf"/>
</dbReference>
<keyword evidence="1" id="KW-0472">Membrane</keyword>
<evidence type="ECO:0000313" key="2">
    <source>
        <dbReference type="EMBL" id="TBN06320.1"/>
    </source>
</evidence>